<gene>
    <name evidence="13" type="primary">galE_1</name>
    <name evidence="13" type="ORF">GCM10009819_27770</name>
</gene>
<dbReference type="InterPro" id="IPR001509">
    <property type="entry name" value="Epimerase_deHydtase"/>
</dbReference>
<dbReference type="PANTHER" id="PTHR43725:SF53">
    <property type="entry name" value="UDP-ARABINOSE 4-EPIMERASE 1"/>
    <property type="match status" value="1"/>
</dbReference>
<evidence type="ECO:0000256" key="11">
    <source>
        <dbReference type="ARBA" id="ARBA00033067"/>
    </source>
</evidence>
<evidence type="ECO:0000256" key="2">
    <source>
        <dbReference type="ARBA" id="ARBA00001911"/>
    </source>
</evidence>
<dbReference type="EMBL" id="BAAAPW010000004">
    <property type="protein sequence ID" value="GAA2040649.1"/>
    <property type="molecule type" value="Genomic_DNA"/>
</dbReference>
<keyword evidence="9" id="KW-0119">Carbohydrate metabolism</keyword>
<dbReference type="Proteomes" id="UP001501196">
    <property type="component" value="Unassembled WGS sequence"/>
</dbReference>
<dbReference type="PANTHER" id="PTHR43725">
    <property type="entry name" value="UDP-GLUCOSE 4-EPIMERASE"/>
    <property type="match status" value="1"/>
</dbReference>
<comment type="pathway">
    <text evidence="3">Carbohydrate metabolism; galactose metabolism.</text>
</comment>
<dbReference type="RefSeq" id="WP_344375517.1">
    <property type="nucleotide sequence ID" value="NZ_BAAAPW010000004.1"/>
</dbReference>
<evidence type="ECO:0000313" key="14">
    <source>
        <dbReference type="Proteomes" id="UP001501196"/>
    </source>
</evidence>
<protein>
    <recommendedName>
        <fullName evidence="6">UDP-glucose 4-epimerase</fullName>
        <ecNumber evidence="5">5.1.3.2</ecNumber>
    </recommendedName>
    <alternativeName>
        <fullName evidence="11">Galactowaldenase</fullName>
    </alternativeName>
    <alternativeName>
        <fullName evidence="10">UDP-galactose 4-epimerase</fullName>
    </alternativeName>
</protein>
<dbReference type="EC" id="5.1.3.2" evidence="5"/>
<dbReference type="SUPFAM" id="SSF51735">
    <property type="entry name" value="NAD(P)-binding Rossmann-fold domains"/>
    <property type="match status" value="1"/>
</dbReference>
<keyword evidence="7" id="KW-0520">NAD</keyword>
<dbReference type="InterPro" id="IPR036291">
    <property type="entry name" value="NAD(P)-bd_dom_sf"/>
</dbReference>
<dbReference type="Gene3D" id="3.90.25.10">
    <property type="entry name" value="UDP-galactose 4-epimerase, domain 1"/>
    <property type="match status" value="1"/>
</dbReference>
<dbReference type="Gene3D" id="3.40.50.720">
    <property type="entry name" value="NAD(P)-binding Rossmann-like Domain"/>
    <property type="match status" value="1"/>
</dbReference>
<comment type="caution">
    <text evidence="13">The sequence shown here is derived from an EMBL/GenBank/DDBJ whole genome shotgun (WGS) entry which is preliminary data.</text>
</comment>
<comment type="similarity">
    <text evidence="4">Belongs to the NAD(P)-dependent epimerase/dehydratase family.</text>
</comment>
<evidence type="ECO:0000256" key="3">
    <source>
        <dbReference type="ARBA" id="ARBA00004947"/>
    </source>
</evidence>
<comment type="cofactor">
    <cofactor evidence="2">
        <name>NAD(+)</name>
        <dbReference type="ChEBI" id="CHEBI:57540"/>
    </cofactor>
</comment>
<dbReference type="Pfam" id="PF01370">
    <property type="entry name" value="Epimerase"/>
    <property type="match status" value="1"/>
</dbReference>
<evidence type="ECO:0000256" key="4">
    <source>
        <dbReference type="ARBA" id="ARBA00007637"/>
    </source>
</evidence>
<evidence type="ECO:0000256" key="5">
    <source>
        <dbReference type="ARBA" id="ARBA00013189"/>
    </source>
</evidence>
<keyword evidence="8" id="KW-0413">Isomerase</keyword>
<evidence type="ECO:0000256" key="6">
    <source>
        <dbReference type="ARBA" id="ARBA00018569"/>
    </source>
</evidence>
<dbReference type="InterPro" id="IPR005886">
    <property type="entry name" value="UDP_G4E"/>
</dbReference>
<sequence length="322" mass="34673">MSWLVTGGAGYIGAHVVRAFREQGIDTVVVDDLSSGRRTFVPEGAPFVQGSILDGALLEDAMAAHDVRGVVHLAGFKYAGVSVQRPLHAYEQNVTGTARLLGAMQARGVDRIVFSSSAAVYGTPDVDLVTEDTPKRPESPYGESKLIGEWLLADQARAHDLRHTSLRYFNVVGSGTDEVYDPSPHNLFPLVFDALLEGRTPRINGDDYPTPDGTCVRDYIHVADLADAHVAAAKRLDAGEPIEPVYNLGSGDGVSVGEIMREVARVTGIDFEPEIAPRRAGDPARIVASGELAARDLDWRMRHDLGDMVASAWSARKAASED</sequence>
<reference evidence="13 14" key="1">
    <citation type="journal article" date="2019" name="Int. J. Syst. Evol. Microbiol.">
        <title>The Global Catalogue of Microorganisms (GCM) 10K type strain sequencing project: providing services to taxonomists for standard genome sequencing and annotation.</title>
        <authorList>
            <consortium name="The Broad Institute Genomics Platform"/>
            <consortium name="The Broad Institute Genome Sequencing Center for Infectious Disease"/>
            <person name="Wu L."/>
            <person name="Ma J."/>
        </authorList>
    </citation>
    <scope>NUCLEOTIDE SEQUENCE [LARGE SCALE GENOMIC DNA]</scope>
    <source>
        <strain evidence="13 14">JCM 15672</strain>
    </source>
</reference>
<evidence type="ECO:0000259" key="12">
    <source>
        <dbReference type="Pfam" id="PF01370"/>
    </source>
</evidence>
<dbReference type="NCBIfam" id="TIGR01179">
    <property type="entry name" value="galE"/>
    <property type="match status" value="1"/>
</dbReference>
<organism evidence="13 14">
    <name type="scientific">Agromyces tropicus</name>
    <dbReference type="NCBI Taxonomy" id="555371"/>
    <lineage>
        <taxon>Bacteria</taxon>
        <taxon>Bacillati</taxon>
        <taxon>Actinomycetota</taxon>
        <taxon>Actinomycetes</taxon>
        <taxon>Micrococcales</taxon>
        <taxon>Microbacteriaceae</taxon>
        <taxon>Agromyces</taxon>
    </lineage>
</organism>
<proteinExistence type="inferred from homology"/>
<feature type="domain" description="NAD-dependent epimerase/dehydratase" evidence="12">
    <location>
        <begin position="3"/>
        <end position="249"/>
    </location>
</feature>
<evidence type="ECO:0000256" key="8">
    <source>
        <dbReference type="ARBA" id="ARBA00023235"/>
    </source>
</evidence>
<evidence type="ECO:0000256" key="1">
    <source>
        <dbReference type="ARBA" id="ARBA00000083"/>
    </source>
</evidence>
<evidence type="ECO:0000256" key="7">
    <source>
        <dbReference type="ARBA" id="ARBA00023027"/>
    </source>
</evidence>
<evidence type="ECO:0000256" key="10">
    <source>
        <dbReference type="ARBA" id="ARBA00031367"/>
    </source>
</evidence>
<evidence type="ECO:0000256" key="9">
    <source>
        <dbReference type="ARBA" id="ARBA00023277"/>
    </source>
</evidence>
<comment type="catalytic activity">
    <reaction evidence="1">
        <text>UDP-alpha-D-glucose = UDP-alpha-D-galactose</text>
        <dbReference type="Rhea" id="RHEA:22168"/>
        <dbReference type="ChEBI" id="CHEBI:58885"/>
        <dbReference type="ChEBI" id="CHEBI:66914"/>
        <dbReference type="EC" id="5.1.3.2"/>
    </reaction>
</comment>
<keyword evidence="14" id="KW-1185">Reference proteome</keyword>
<accession>A0ABN2UND0</accession>
<name>A0ABN2UND0_9MICO</name>
<evidence type="ECO:0000313" key="13">
    <source>
        <dbReference type="EMBL" id="GAA2040649.1"/>
    </source>
</evidence>